<evidence type="ECO:0000313" key="2">
    <source>
        <dbReference type="Proteomes" id="UP000242313"/>
    </source>
</evidence>
<evidence type="ECO:0000313" key="1">
    <source>
        <dbReference type="EMBL" id="PBK03860.1"/>
    </source>
</evidence>
<comment type="caution">
    <text evidence="1">The sequence shown here is derived from an EMBL/GenBank/DDBJ whole genome shotgun (WGS) entry which is preliminary data.</text>
</comment>
<sequence>MKSAAFTFDRRLHDLLQDPGLAKFTTAELRDAYAASLDSESFRLADLRLYVYEQIRRLVRVGWVTTDGEHRSRGQRYQVLSAPQHLQVELVTGSFESSLADAPEVRKEALAGTAVKVAANRSDQDLDRLHKETRMDFLSSMGEAECFKKLLKEMPHLHHLLESQYMEARDRSSRLLGHLRAIEKTLKTLARP</sequence>
<accession>A0A2A3MG87</accession>
<dbReference type="EMBL" id="NTMR01000016">
    <property type="protein sequence ID" value="PBK03860.1"/>
    <property type="molecule type" value="Genomic_DNA"/>
</dbReference>
<proteinExistence type="predicted"/>
<dbReference type="AlphaFoldDB" id="A0A2A3MG87"/>
<dbReference type="Proteomes" id="UP000242313">
    <property type="component" value="Unassembled WGS sequence"/>
</dbReference>
<protein>
    <recommendedName>
        <fullName evidence="3">Response regulator</fullName>
    </recommendedName>
</protein>
<evidence type="ECO:0008006" key="3">
    <source>
        <dbReference type="Google" id="ProtNLM"/>
    </source>
</evidence>
<organism evidence="1 2">
    <name type="scientific">Pseudomonas abyssi</name>
    <dbReference type="NCBI Taxonomy" id="170540"/>
    <lineage>
        <taxon>Bacteria</taxon>
        <taxon>Pseudomonadati</taxon>
        <taxon>Pseudomonadota</taxon>
        <taxon>Gammaproteobacteria</taxon>
        <taxon>Pseudomonadales</taxon>
        <taxon>Pseudomonadaceae</taxon>
        <taxon>Pseudomonas</taxon>
    </lineage>
</organism>
<gene>
    <name evidence="1" type="ORF">CNQ84_13310</name>
</gene>
<reference evidence="1 2" key="1">
    <citation type="submission" date="2017-09" db="EMBL/GenBank/DDBJ databases">
        <title>Pseudomonas abyssi sp. nov. isolated from Abyssopelagic Water.</title>
        <authorList>
            <person name="Wei Y."/>
        </authorList>
    </citation>
    <scope>NUCLEOTIDE SEQUENCE [LARGE SCALE GENOMIC DNA]</scope>
    <source>
        <strain evidence="1 2">MT5</strain>
    </source>
</reference>
<dbReference type="RefSeq" id="WP_096005332.1">
    <property type="nucleotide sequence ID" value="NZ_NTMR01000016.1"/>
</dbReference>
<name>A0A2A3MG87_9PSED</name>
<keyword evidence="2" id="KW-1185">Reference proteome</keyword>